<feature type="transmembrane region" description="Helical" evidence="1">
    <location>
        <begin position="190"/>
        <end position="214"/>
    </location>
</feature>
<dbReference type="EMBL" id="FQVH01000020">
    <property type="protein sequence ID" value="SHF38937.1"/>
    <property type="molecule type" value="Genomic_DNA"/>
</dbReference>
<feature type="transmembrane region" description="Helical" evidence="1">
    <location>
        <begin position="151"/>
        <end position="170"/>
    </location>
</feature>
<keyword evidence="1" id="KW-0472">Membrane</keyword>
<evidence type="ECO:0000313" key="3">
    <source>
        <dbReference type="Proteomes" id="UP000184088"/>
    </source>
</evidence>
<name>A0A1M5B9C4_9THEO</name>
<sequence>MLALVYKDLVQNKRMFTYFPLLVIFYMIIFHKITYSAGLLFMVAFVAIVFLIQSFYMDEKDNVYRFFKTLPISDELVIKSKFVSIFVQIVLAIAISVAILFLSVKLNVFSANLSLYKIWQTILIAMGAGLMYMGIFQVLYYKYGYMVSMRIMSFAPLIIGFGFSFLGTQLKDAGIISRFFRIGEYFKNFSFTTIVFTILTLGLITYVICMYVSINIFKKKDI</sequence>
<dbReference type="OrthoDB" id="9821135at2"/>
<keyword evidence="1" id="KW-0812">Transmembrane</keyword>
<dbReference type="Pfam" id="PF13346">
    <property type="entry name" value="ABC2_membrane_5"/>
    <property type="match status" value="1"/>
</dbReference>
<reference evidence="2 3" key="1">
    <citation type="submission" date="2016-11" db="EMBL/GenBank/DDBJ databases">
        <authorList>
            <person name="Jaros S."/>
            <person name="Januszkiewicz K."/>
            <person name="Wedrychowicz H."/>
        </authorList>
    </citation>
    <scope>NUCLEOTIDE SEQUENCE [LARGE SCALE GENOMIC DNA]</scope>
    <source>
        <strain evidence="2 3">DSM 17918</strain>
    </source>
</reference>
<feature type="transmembrane region" description="Helical" evidence="1">
    <location>
        <begin position="15"/>
        <end position="33"/>
    </location>
</feature>
<feature type="transmembrane region" description="Helical" evidence="1">
    <location>
        <begin position="82"/>
        <end position="106"/>
    </location>
</feature>
<feature type="transmembrane region" description="Helical" evidence="1">
    <location>
        <begin position="39"/>
        <end position="57"/>
    </location>
</feature>
<proteinExistence type="predicted"/>
<dbReference type="STRING" id="1121256.SAMN02746089_01823"/>
<protein>
    <submittedName>
        <fullName evidence="2">ABC-2 family transporter protein</fullName>
    </submittedName>
</protein>
<dbReference type="PANTHER" id="PTHR41309:SF2">
    <property type="entry name" value="MEMBRANE PROTEIN"/>
    <property type="match status" value="1"/>
</dbReference>
<feature type="transmembrane region" description="Helical" evidence="1">
    <location>
        <begin position="118"/>
        <end position="139"/>
    </location>
</feature>
<organism evidence="2 3">
    <name type="scientific">Caldanaerobius fijiensis DSM 17918</name>
    <dbReference type="NCBI Taxonomy" id="1121256"/>
    <lineage>
        <taxon>Bacteria</taxon>
        <taxon>Bacillati</taxon>
        <taxon>Bacillota</taxon>
        <taxon>Clostridia</taxon>
        <taxon>Thermoanaerobacterales</taxon>
        <taxon>Thermoanaerobacteraceae</taxon>
        <taxon>Caldanaerobius</taxon>
    </lineage>
</organism>
<gene>
    <name evidence="2" type="ORF">SAMN02746089_01823</name>
</gene>
<dbReference type="Proteomes" id="UP000184088">
    <property type="component" value="Unassembled WGS sequence"/>
</dbReference>
<dbReference type="InterPro" id="IPR025699">
    <property type="entry name" value="ABC2_memb-like"/>
</dbReference>
<dbReference type="RefSeq" id="WP_073344367.1">
    <property type="nucleotide sequence ID" value="NZ_FQVH01000020.1"/>
</dbReference>
<dbReference type="AlphaFoldDB" id="A0A1M5B9C4"/>
<keyword evidence="1" id="KW-1133">Transmembrane helix</keyword>
<keyword evidence="3" id="KW-1185">Reference proteome</keyword>
<evidence type="ECO:0000313" key="2">
    <source>
        <dbReference type="EMBL" id="SHF38937.1"/>
    </source>
</evidence>
<dbReference type="PANTHER" id="PTHR41309">
    <property type="entry name" value="MEMBRANE PROTEIN-RELATED"/>
    <property type="match status" value="1"/>
</dbReference>
<accession>A0A1M5B9C4</accession>
<evidence type="ECO:0000256" key="1">
    <source>
        <dbReference type="SAM" id="Phobius"/>
    </source>
</evidence>